<gene>
    <name evidence="8" type="ORF">SAMN05421640_2286</name>
</gene>
<organism evidence="8 9">
    <name type="scientific">Ekhidna lutea</name>
    <dbReference type="NCBI Taxonomy" id="447679"/>
    <lineage>
        <taxon>Bacteria</taxon>
        <taxon>Pseudomonadati</taxon>
        <taxon>Bacteroidota</taxon>
        <taxon>Cytophagia</taxon>
        <taxon>Cytophagales</taxon>
        <taxon>Reichenbachiellaceae</taxon>
        <taxon>Ekhidna</taxon>
    </lineage>
</organism>
<feature type="transmembrane region" description="Helical" evidence="5">
    <location>
        <begin position="313"/>
        <end position="332"/>
    </location>
</feature>
<feature type="transmembrane region" description="Helical" evidence="5">
    <location>
        <begin position="186"/>
        <end position="204"/>
    </location>
</feature>
<keyword evidence="2 5" id="KW-0812">Transmembrane</keyword>
<dbReference type="Proteomes" id="UP000198393">
    <property type="component" value="Unassembled WGS sequence"/>
</dbReference>
<comment type="subcellular location">
    <subcellularLocation>
        <location evidence="1">Membrane</location>
        <topology evidence="1">Multi-pass membrane protein</topology>
    </subcellularLocation>
</comment>
<dbReference type="Pfam" id="PF12680">
    <property type="entry name" value="SnoaL_2"/>
    <property type="match status" value="1"/>
</dbReference>
<dbReference type="RefSeq" id="WP_089357011.1">
    <property type="nucleotide sequence ID" value="NZ_FZPD01000004.1"/>
</dbReference>
<dbReference type="PANTHER" id="PTHR11814">
    <property type="entry name" value="SULFATE TRANSPORTER"/>
    <property type="match status" value="1"/>
</dbReference>
<dbReference type="InterPro" id="IPR011547">
    <property type="entry name" value="SLC26A/SulP_dom"/>
</dbReference>
<accession>A0A239JWM9</accession>
<evidence type="ECO:0000313" key="9">
    <source>
        <dbReference type="Proteomes" id="UP000198393"/>
    </source>
</evidence>
<evidence type="ECO:0000256" key="2">
    <source>
        <dbReference type="ARBA" id="ARBA00022692"/>
    </source>
</evidence>
<dbReference type="SUPFAM" id="SSF54427">
    <property type="entry name" value="NTF2-like"/>
    <property type="match status" value="1"/>
</dbReference>
<evidence type="ECO:0000259" key="6">
    <source>
        <dbReference type="Pfam" id="PF00916"/>
    </source>
</evidence>
<evidence type="ECO:0000256" key="1">
    <source>
        <dbReference type="ARBA" id="ARBA00004141"/>
    </source>
</evidence>
<dbReference type="GO" id="GO:0055085">
    <property type="term" value="P:transmembrane transport"/>
    <property type="evidence" value="ECO:0007669"/>
    <property type="project" value="InterPro"/>
</dbReference>
<feature type="transmembrane region" description="Helical" evidence="5">
    <location>
        <begin position="16"/>
        <end position="36"/>
    </location>
</feature>
<feature type="transmembrane region" description="Helical" evidence="5">
    <location>
        <begin position="364"/>
        <end position="395"/>
    </location>
</feature>
<feature type="transmembrane region" description="Helical" evidence="5">
    <location>
        <begin position="121"/>
        <end position="140"/>
    </location>
</feature>
<dbReference type="InterPro" id="IPR001902">
    <property type="entry name" value="SLC26A/SulP_fam"/>
</dbReference>
<feature type="transmembrane region" description="Helical" evidence="5">
    <location>
        <begin position="339"/>
        <end position="358"/>
    </location>
</feature>
<feature type="transmembrane region" description="Helical" evidence="5">
    <location>
        <begin position="232"/>
        <end position="251"/>
    </location>
</feature>
<dbReference type="AlphaFoldDB" id="A0A239JWM9"/>
<feature type="domain" description="SnoaL-like" evidence="7">
    <location>
        <begin position="442"/>
        <end position="544"/>
    </location>
</feature>
<keyword evidence="3 5" id="KW-1133">Transmembrane helix</keyword>
<protein>
    <submittedName>
        <fullName evidence="8">Sulfate permease, MFS superfamily</fullName>
    </submittedName>
</protein>
<evidence type="ECO:0000256" key="4">
    <source>
        <dbReference type="ARBA" id="ARBA00023136"/>
    </source>
</evidence>
<evidence type="ECO:0000259" key="7">
    <source>
        <dbReference type="Pfam" id="PF12680"/>
    </source>
</evidence>
<dbReference type="Gene3D" id="3.10.450.50">
    <property type="match status" value="1"/>
</dbReference>
<dbReference type="OrthoDB" id="9771198at2"/>
<proteinExistence type="predicted"/>
<feature type="transmembrane region" description="Helical" evidence="5">
    <location>
        <begin position="160"/>
        <end position="179"/>
    </location>
</feature>
<evidence type="ECO:0000313" key="8">
    <source>
        <dbReference type="EMBL" id="SNT10301.1"/>
    </source>
</evidence>
<reference evidence="8 9" key="1">
    <citation type="submission" date="2017-06" db="EMBL/GenBank/DDBJ databases">
        <authorList>
            <person name="Kim H.J."/>
            <person name="Triplett B.A."/>
        </authorList>
    </citation>
    <scope>NUCLEOTIDE SEQUENCE [LARGE SCALE GENOMIC DNA]</scope>
    <source>
        <strain evidence="8 9">DSM 19307</strain>
    </source>
</reference>
<dbReference type="GO" id="GO:0016020">
    <property type="term" value="C:membrane"/>
    <property type="evidence" value="ECO:0007669"/>
    <property type="project" value="UniProtKB-SubCell"/>
</dbReference>
<evidence type="ECO:0000256" key="3">
    <source>
        <dbReference type="ARBA" id="ARBA00022989"/>
    </source>
</evidence>
<evidence type="ECO:0000256" key="5">
    <source>
        <dbReference type="SAM" id="Phobius"/>
    </source>
</evidence>
<feature type="transmembrane region" description="Helical" evidence="5">
    <location>
        <begin position="43"/>
        <end position="61"/>
    </location>
</feature>
<keyword evidence="9" id="KW-1185">Reference proteome</keyword>
<name>A0A239JWM9_EKHLU</name>
<dbReference type="EMBL" id="FZPD01000004">
    <property type="protein sequence ID" value="SNT10301.1"/>
    <property type="molecule type" value="Genomic_DNA"/>
</dbReference>
<keyword evidence="4 5" id="KW-0472">Membrane</keyword>
<dbReference type="InterPro" id="IPR037401">
    <property type="entry name" value="SnoaL-like"/>
</dbReference>
<dbReference type="InterPro" id="IPR032710">
    <property type="entry name" value="NTF2-like_dom_sf"/>
</dbReference>
<dbReference type="Pfam" id="PF00916">
    <property type="entry name" value="Sulfate_transp"/>
    <property type="match status" value="1"/>
</dbReference>
<feature type="domain" description="SLC26A/SulP transporter" evidence="6">
    <location>
        <begin position="12"/>
        <end position="358"/>
    </location>
</feature>
<sequence length="568" mass="63778">MNQQTKNIFVHLKRDALAGTVTGVMAVPLTVGICLMSDYPIMTGLYTVIFAGIISFITYLFRPGNYTGMPGVAAGLAPALALGVSTFGMENMPFVIALTAIFQATVWRFKWEKYILRVVPHYLVEGLLAGVGLKIVLKFVPFLYDIEHETDTWLNWEREMVIALSVVSFVLFVMLYKYYKKRMPALPYFVIMVTSFLLSFVLPLPRVTIDSIPFQLQAPLPHLDGMNQQETIWTLFKMVGFALMLGTIDIIEQVMSHVAIEKIDPRKRKADTNNGLLPIWVANMGATFFGGMTNLDGLAKSTTNTVAGAVTKLSNLFTSLVLVLVVIFPSILAHLPEYALGIIMVYSGWKMIANIANVRSEGRYALIMAAVCGLLVFELGIFEGLLLLLGVHAGIQFVFMRRLGKSTADIWLEFRETFKPDEHIEMEIADMMQEPQVPVLNKWLKSVNKHDLEALMNLYADDAIMIPAFSSSVRKNRDEVKDLYQDLFEKDDVKVSQVDVVTHRVDGLKIDSGVNELIWKSGGFEKRNKLRFSFVIKDGKIISHHSSLVPDEGLSIEHPEAYKKLYTV</sequence>